<feature type="transmembrane region" description="Helical" evidence="2">
    <location>
        <begin position="361"/>
        <end position="378"/>
    </location>
</feature>
<organism evidence="3 4">
    <name type="scientific">Granulicella aggregans</name>
    <dbReference type="NCBI Taxonomy" id="474949"/>
    <lineage>
        <taxon>Bacteria</taxon>
        <taxon>Pseudomonadati</taxon>
        <taxon>Acidobacteriota</taxon>
        <taxon>Terriglobia</taxon>
        <taxon>Terriglobales</taxon>
        <taxon>Acidobacteriaceae</taxon>
        <taxon>Granulicella</taxon>
    </lineage>
</organism>
<dbReference type="AlphaFoldDB" id="A0A7W7ZB14"/>
<keyword evidence="2" id="KW-0472">Membrane</keyword>
<comment type="caution">
    <text evidence="3">The sequence shown here is derived from an EMBL/GenBank/DDBJ whole genome shotgun (WGS) entry which is preliminary data.</text>
</comment>
<keyword evidence="2" id="KW-0812">Transmembrane</keyword>
<feature type="transmembrane region" description="Helical" evidence="2">
    <location>
        <begin position="569"/>
        <end position="591"/>
    </location>
</feature>
<dbReference type="RefSeq" id="WP_184214639.1">
    <property type="nucleotide sequence ID" value="NZ_JACHIP010000002.1"/>
</dbReference>
<evidence type="ECO:0000313" key="4">
    <source>
        <dbReference type="Proteomes" id="UP000540989"/>
    </source>
</evidence>
<feature type="transmembrane region" description="Helical" evidence="2">
    <location>
        <begin position="629"/>
        <end position="647"/>
    </location>
</feature>
<evidence type="ECO:0000313" key="3">
    <source>
        <dbReference type="EMBL" id="MBB5056601.1"/>
    </source>
</evidence>
<feature type="transmembrane region" description="Helical" evidence="2">
    <location>
        <begin position="135"/>
        <end position="155"/>
    </location>
</feature>
<feature type="transmembrane region" description="Helical" evidence="2">
    <location>
        <begin position="167"/>
        <end position="185"/>
    </location>
</feature>
<evidence type="ECO:0000256" key="1">
    <source>
        <dbReference type="SAM" id="MobiDB-lite"/>
    </source>
</evidence>
<feature type="region of interest" description="Disordered" evidence="1">
    <location>
        <begin position="81"/>
        <end position="102"/>
    </location>
</feature>
<feature type="transmembrane region" description="Helical" evidence="2">
    <location>
        <begin position="487"/>
        <end position="509"/>
    </location>
</feature>
<feature type="transmembrane region" description="Helical" evidence="2">
    <location>
        <begin position="456"/>
        <end position="475"/>
    </location>
</feature>
<keyword evidence="2" id="KW-1133">Transmembrane helix</keyword>
<reference evidence="3 4" key="1">
    <citation type="submission" date="2020-08" db="EMBL/GenBank/DDBJ databases">
        <title>Genomic Encyclopedia of Type Strains, Phase IV (KMG-V): Genome sequencing to study the core and pangenomes of soil and plant-associated prokaryotes.</title>
        <authorList>
            <person name="Whitman W."/>
        </authorList>
    </citation>
    <scope>NUCLEOTIDE SEQUENCE [LARGE SCALE GENOMIC DNA]</scope>
    <source>
        <strain evidence="3 4">M8UP14</strain>
    </source>
</reference>
<feature type="transmembrane region" description="Helical" evidence="2">
    <location>
        <begin position="598"/>
        <end position="617"/>
    </location>
</feature>
<sequence length="659" mass="71536">MAPEDLSPTENPSDSTSDAGSDVSVKEIEYLGSQVKSLTERVFALEQAISDMGGSKPAIMVPPPPPLPAVSRARFVSRTVPNAGSEASGASETTPRKPPRSLEDRLGSQIFNRVGIIALLIGATWFLKLAMDNHWIGALGRVLIGLIAGAGIVVWSERFRRREFAAFSYSLKAVGTGVLYLSLWASFQLYHLLPPEAAFALMLLVTLWNAWMAWAQQSELLAAYAIAGGFATPILLSTGGNHEIFLFSYLLTLDIATIALVRLSALRSKSWSRLLMAALPGTIVYFIGWYVRFYAPAELASTSVFIAIFFIAFLTLPFRLGSREPVPAVEAEPIQDVLLPLMNAVFASLAFYSVLEDSGNHASLPWVSLLFAAIYLVAMRLPALSRMQTAAARAVHLSLAVLFLTIAIPLKASGRWITIGWLAEGVALLWVSARLSQTETAEDKSGAAVHRMLRRLASLALALGFFGLLITPFWLDSSIQTAVFNRRFVTEAAGILAFAVAAWISWLALRANGPSENVAQKDQTSVFPSWLQLAGTSVVALNLIALQAGVIEIQTFWTRGTTCYYCGEIALQTALSISAFLMVYGAGLLAAGFWKHSAFLRWQGLGLLVIAILKTFLYDVRSLSQGYRVASFLGLGALLMAVSFAYVRRDAKASPPDRQ</sequence>
<feature type="transmembrane region" description="Helical" evidence="2">
    <location>
        <begin position="110"/>
        <end position="129"/>
    </location>
</feature>
<feature type="transmembrane region" description="Helical" evidence="2">
    <location>
        <begin position="337"/>
        <end position="355"/>
    </location>
</feature>
<feature type="transmembrane region" description="Helical" evidence="2">
    <location>
        <begin position="390"/>
        <end position="410"/>
    </location>
</feature>
<dbReference type="EMBL" id="JACHIP010000002">
    <property type="protein sequence ID" value="MBB5056601.1"/>
    <property type="molecule type" value="Genomic_DNA"/>
</dbReference>
<dbReference type="Pfam" id="PF10101">
    <property type="entry name" value="DUF2339"/>
    <property type="match status" value="2"/>
</dbReference>
<protein>
    <submittedName>
        <fullName evidence="3">Putative membrane protein</fullName>
    </submittedName>
</protein>
<feature type="region of interest" description="Disordered" evidence="1">
    <location>
        <begin position="1"/>
        <end position="23"/>
    </location>
</feature>
<dbReference type="InterPro" id="IPR019286">
    <property type="entry name" value="DUF2339_TM"/>
</dbReference>
<evidence type="ECO:0000256" key="2">
    <source>
        <dbReference type="SAM" id="Phobius"/>
    </source>
</evidence>
<feature type="transmembrane region" description="Helical" evidence="2">
    <location>
        <begin position="299"/>
        <end position="316"/>
    </location>
</feature>
<name>A0A7W7ZB14_9BACT</name>
<dbReference type="Proteomes" id="UP000540989">
    <property type="component" value="Unassembled WGS sequence"/>
</dbReference>
<feature type="compositionally biased region" description="Polar residues" evidence="1">
    <location>
        <begin position="8"/>
        <end position="19"/>
    </location>
</feature>
<feature type="transmembrane region" description="Helical" evidence="2">
    <location>
        <begin position="530"/>
        <end position="549"/>
    </location>
</feature>
<dbReference type="PANTHER" id="PTHR38434:SF1">
    <property type="entry name" value="BLL2549 PROTEIN"/>
    <property type="match status" value="1"/>
</dbReference>
<accession>A0A7W7ZB14</accession>
<feature type="transmembrane region" description="Helical" evidence="2">
    <location>
        <begin position="197"/>
        <end position="214"/>
    </location>
</feature>
<gene>
    <name evidence="3" type="ORF">HDF16_001286</name>
</gene>
<proteinExistence type="predicted"/>
<feature type="transmembrane region" description="Helical" evidence="2">
    <location>
        <begin position="221"/>
        <end position="238"/>
    </location>
</feature>
<keyword evidence="4" id="KW-1185">Reference proteome</keyword>
<feature type="transmembrane region" description="Helical" evidence="2">
    <location>
        <begin position="244"/>
        <end position="262"/>
    </location>
</feature>
<feature type="transmembrane region" description="Helical" evidence="2">
    <location>
        <begin position="274"/>
        <end position="293"/>
    </location>
</feature>
<dbReference type="PANTHER" id="PTHR38434">
    <property type="entry name" value="BLL2549 PROTEIN"/>
    <property type="match status" value="1"/>
</dbReference>